<accession>A0AA36NHY5</accession>
<evidence type="ECO:0000313" key="4">
    <source>
        <dbReference type="EMBL" id="CAJ1407494.1"/>
    </source>
</evidence>
<feature type="signal peptide" evidence="3">
    <location>
        <begin position="1"/>
        <end position="20"/>
    </location>
</feature>
<keyword evidence="3" id="KW-0732">Signal</keyword>
<keyword evidence="2" id="KW-0472">Membrane</keyword>
<feature type="region of interest" description="Disordered" evidence="1">
    <location>
        <begin position="67"/>
        <end position="88"/>
    </location>
</feature>
<proteinExistence type="predicted"/>
<dbReference type="EMBL" id="CAUJNA010003674">
    <property type="protein sequence ID" value="CAJ1407494.1"/>
    <property type="molecule type" value="Genomic_DNA"/>
</dbReference>
<evidence type="ECO:0000256" key="2">
    <source>
        <dbReference type="SAM" id="Phobius"/>
    </source>
</evidence>
<dbReference type="AlphaFoldDB" id="A0AA36NHY5"/>
<organism evidence="4 5">
    <name type="scientific">Effrenium voratum</name>
    <dbReference type="NCBI Taxonomy" id="2562239"/>
    <lineage>
        <taxon>Eukaryota</taxon>
        <taxon>Sar</taxon>
        <taxon>Alveolata</taxon>
        <taxon>Dinophyceae</taxon>
        <taxon>Suessiales</taxon>
        <taxon>Symbiodiniaceae</taxon>
        <taxon>Effrenium</taxon>
    </lineage>
</organism>
<sequence>MDMAMTSALVLFYLMNAVICGFVQHQGTGTWISCVMLWAMWCWVAFLTWYTWDAWACWRKFMQHRKLRSSPDSPSHKRRPNLEHRPRSSIPLPAEEEITKLARLLCAKNEVTRPRTYKRLGSAVSQLSLGSLDSNIAGQLDMDHVHLSFEPFLWGRVFIGLGAWVSMIFGGKDTPGVLRYGLMQLLRRLGLCCKVQDPAKTCAELLLETTLAIYVQSVTADPTIDAIAKFVIPDVPHFAEKGAKLVHKDLVATVHLSCRRLMSASFGGLTLSADEAMVLLNMACAYLVHPMIHAFGNWATDPDSGNPVVRRNSIATVLYNYYGVNAFGHWCDLMCLLGFGNVDAQRFKTMLESVLKQHVPPHPQVKALMPHSKLVSFTVHIRRRKFLQLFEHYQHDFPGIDGEALFLATVVHPLDHFNLITLQHVMDMVCMNPEYDEDLLVVRSAIMMTSEKLWVTYLAYDFGFAASEHSLFREIYQKAASINKQFADQLECCVMR</sequence>
<keyword evidence="2" id="KW-0812">Transmembrane</keyword>
<comment type="caution">
    <text evidence="4">The sequence shown here is derived from an EMBL/GenBank/DDBJ whole genome shotgun (WGS) entry which is preliminary data.</text>
</comment>
<evidence type="ECO:0000256" key="3">
    <source>
        <dbReference type="SAM" id="SignalP"/>
    </source>
</evidence>
<evidence type="ECO:0000313" key="5">
    <source>
        <dbReference type="Proteomes" id="UP001178507"/>
    </source>
</evidence>
<name>A0AA36NHY5_9DINO</name>
<reference evidence="4" key="1">
    <citation type="submission" date="2023-08" db="EMBL/GenBank/DDBJ databases">
        <authorList>
            <person name="Chen Y."/>
            <person name="Shah S."/>
            <person name="Dougan E. K."/>
            <person name="Thang M."/>
            <person name="Chan C."/>
        </authorList>
    </citation>
    <scope>NUCLEOTIDE SEQUENCE</scope>
</reference>
<protein>
    <submittedName>
        <fullName evidence="4">Uncharacterized protein</fullName>
    </submittedName>
</protein>
<keyword evidence="5" id="KW-1185">Reference proteome</keyword>
<feature type="transmembrane region" description="Helical" evidence="2">
    <location>
        <begin position="30"/>
        <end position="52"/>
    </location>
</feature>
<gene>
    <name evidence="4" type="ORF">EVOR1521_LOCUS29173</name>
</gene>
<dbReference type="Proteomes" id="UP001178507">
    <property type="component" value="Unassembled WGS sequence"/>
</dbReference>
<keyword evidence="2" id="KW-1133">Transmembrane helix</keyword>
<feature type="chain" id="PRO_5041378604" evidence="3">
    <location>
        <begin position="21"/>
        <end position="496"/>
    </location>
</feature>
<evidence type="ECO:0000256" key="1">
    <source>
        <dbReference type="SAM" id="MobiDB-lite"/>
    </source>
</evidence>